<accession>D6U2J6</accession>
<organism evidence="1 2">
    <name type="scientific">Ktedonobacter racemifer DSM 44963</name>
    <dbReference type="NCBI Taxonomy" id="485913"/>
    <lineage>
        <taxon>Bacteria</taxon>
        <taxon>Bacillati</taxon>
        <taxon>Chloroflexota</taxon>
        <taxon>Ktedonobacteria</taxon>
        <taxon>Ktedonobacterales</taxon>
        <taxon>Ktedonobacteraceae</taxon>
        <taxon>Ktedonobacter</taxon>
    </lineage>
</organism>
<gene>
    <name evidence="1" type="ORF">Krac_1603</name>
</gene>
<keyword evidence="2" id="KW-1185">Reference proteome</keyword>
<dbReference type="EMBL" id="ADVG01000004">
    <property type="protein sequence ID" value="EFH80960.1"/>
    <property type="molecule type" value="Genomic_DNA"/>
</dbReference>
<comment type="caution">
    <text evidence="1">The sequence shown here is derived from an EMBL/GenBank/DDBJ whole genome shotgun (WGS) entry which is preliminary data.</text>
</comment>
<reference evidence="1 2" key="1">
    <citation type="journal article" date="2011" name="Stand. Genomic Sci.">
        <title>Non-contiguous finished genome sequence and contextual data of the filamentous soil bacterium Ktedonobacter racemifer type strain (SOSP1-21).</title>
        <authorList>
            <person name="Chang Y.J."/>
            <person name="Land M."/>
            <person name="Hauser L."/>
            <person name="Chertkov O."/>
            <person name="Del Rio T.G."/>
            <person name="Nolan M."/>
            <person name="Copeland A."/>
            <person name="Tice H."/>
            <person name="Cheng J.F."/>
            <person name="Lucas S."/>
            <person name="Han C."/>
            <person name="Goodwin L."/>
            <person name="Pitluck S."/>
            <person name="Ivanova N."/>
            <person name="Ovchinikova G."/>
            <person name="Pati A."/>
            <person name="Chen A."/>
            <person name="Palaniappan K."/>
            <person name="Mavromatis K."/>
            <person name="Liolios K."/>
            <person name="Brettin T."/>
            <person name="Fiebig A."/>
            <person name="Rohde M."/>
            <person name="Abt B."/>
            <person name="Goker M."/>
            <person name="Detter J.C."/>
            <person name="Woyke T."/>
            <person name="Bristow J."/>
            <person name="Eisen J.A."/>
            <person name="Markowitz V."/>
            <person name="Hugenholtz P."/>
            <person name="Kyrpides N.C."/>
            <person name="Klenk H.P."/>
            <person name="Lapidus A."/>
        </authorList>
    </citation>
    <scope>NUCLEOTIDE SEQUENCE [LARGE SCALE GENOMIC DNA]</scope>
    <source>
        <strain evidence="2">DSM 44963</strain>
    </source>
</reference>
<evidence type="ECO:0000313" key="1">
    <source>
        <dbReference type="EMBL" id="EFH80960.1"/>
    </source>
</evidence>
<sequence>MHLLTDMRTPSAVTHCLAYTPKPRYLLLLFHTLPIPSNTHTSIEQPTRIYQGNSLEETLSEINPNTNI</sequence>
<proteinExistence type="predicted"/>
<protein>
    <submittedName>
        <fullName evidence="1">Uncharacterized protein</fullName>
    </submittedName>
</protein>
<dbReference type="InParanoid" id="D6U2J6"/>
<dbReference type="AlphaFoldDB" id="D6U2J6"/>
<evidence type="ECO:0000313" key="2">
    <source>
        <dbReference type="Proteomes" id="UP000004508"/>
    </source>
</evidence>
<name>D6U2J6_KTERA</name>
<dbReference type="Proteomes" id="UP000004508">
    <property type="component" value="Unassembled WGS sequence"/>
</dbReference>